<dbReference type="Pfam" id="PF01266">
    <property type="entry name" value="DAO"/>
    <property type="match status" value="1"/>
</dbReference>
<evidence type="ECO:0000313" key="7">
    <source>
        <dbReference type="EMBL" id="ERN12452.1"/>
    </source>
</evidence>
<dbReference type="GO" id="GO:0050660">
    <property type="term" value="F:flavin adenine dinucleotide binding"/>
    <property type="evidence" value="ECO:0007669"/>
    <property type="project" value="InterPro"/>
</dbReference>
<dbReference type="PANTHER" id="PTHR10961:SF7">
    <property type="entry name" value="FAD DEPENDENT OXIDOREDUCTASE DOMAIN-CONTAINING PROTEIN"/>
    <property type="match status" value="1"/>
</dbReference>
<dbReference type="InterPro" id="IPR045170">
    <property type="entry name" value="MTOX"/>
</dbReference>
<dbReference type="OrthoDB" id="424974at2759"/>
<reference evidence="8" key="1">
    <citation type="journal article" date="2013" name="Science">
        <title>The Amborella genome and the evolution of flowering plants.</title>
        <authorList>
            <consortium name="Amborella Genome Project"/>
        </authorList>
    </citation>
    <scope>NUCLEOTIDE SEQUENCE [LARGE SCALE GENOMIC DNA]</scope>
</reference>
<feature type="domain" description="FAD dependent oxidoreductase" evidence="6">
    <location>
        <begin position="9"/>
        <end position="374"/>
    </location>
</feature>
<evidence type="ECO:0000259" key="6">
    <source>
        <dbReference type="Pfam" id="PF01266"/>
    </source>
</evidence>
<evidence type="ECO:0000256" key="4">
    <source>
        <dbReference type="ARBA" id="ARBA00022827"/>
    </source>
</evidence>
<dbReference type="Proteomes" id="UP000017836">
    <property type="component" value="Unassembled WGS sequence"/>
</dbReference>
<dbReference type="SUPFAM" id="SSF54373">
    <property type="entry name" value="FAD-linked reductases, C-terminal domain"/>
    <property type="match status" value="1"/>
</dbReference>
<keyword evidence="3" id="KW-0285">Flavoprotein</keyword>
<dbReference type="OMA" id="WPMLWAH"/>
<dbReference type="eggNOG" id="KOG2820">
    <property type="taxonomic scope" value="Eukaryota"/>
</dbReference>
<comment type="cofactor">
    <cofactor evidence="1">
        <name>FAD</name>
        <dbReference type="ChEBI" id="CHEBI:57692"/>
    </cofactor>
</comment>
<dbReference type="PANTHER" id="PTHR10961">
    <property type="entry name" value="PEROXISOMAL SARCOSINE OXIDASE"/>
    <property type="match status" value="1"/>
</dbReference>
<keyword evidence="4" id="KW-0274">FAD</keyword>
<keyword evidence="5" id="KW-0560">Oxidoreductase</keyword>
<protein>
    <recommendedName>
        <fullName evidence="6">FAD dependent oxidoreductase domain-containing protein</fullName>
    </recommendedName>
</protein>
<keyword evidence="8" id="KW-1185">Reference proteome</keyword>
<dbReference type="Gene3D" id="3.50.50.60">
    <property type="entry name" value="FAD/NAD(P)-binding domain"/>
    <property type="match status" value="1"/>
</dbReference>
<dbReference type="KEGG" id="atr:18440670"/>
<accession>W1PQY5</accession>
<name>W1PQY5_AMBTC</name>
<dbReference type="STRING" id="13333.W1PQY5"/>
<organism evidence="7 8">
    <name type="scientific">Amborella trichopoda</name>
    <dbReference type="NCBI Taxonomy" id="13333"/>
    <lineage>
        <taxon>Eukaryota</taxon>
        <taxon>Viridiplantae</taxon>
        <taxon>Streptophyta</taxon>
        <taxon>Embryophyta</taxon>
        <taxon>Tracheophyta</taxon>
        <taxon>Spermatophyta</taxon>
        <taxon>Magnoliopsida</taxon>
        <taxon>Amborellales</taxon>
        <taxon>Amborellaceae</taxon>
        <taxon>Amborella</taxon>
    </lineage>
</organism>
<dbReference type="InterPro" id="IPR006076">
    <property type="entry name" value="FAD-dep_OxRdtase"/>
</dbReference>
<dbReference type="InterPro" id="IPR036188">
    <property type="entry name" value="FAD/NAD-bd_sf"/>
</dbReference>
<evidence type="ECO:0000256" key="5">
    <source>
        <dbReference type="ARBA" id="ARBA00023002"/>
    </source>
</evidence>
<dbReference type="Gramene" id="ERN12452">
    <property type="protein sequence ID" value="ERN12452"/>
    <property type="gene ID" value="AMTR_s00025p00148550"/>
</dbReference>
<evidence type="ECO:0000313" key="8">
    <source>
        <dbReference type="Proteomes" id="UP000017836"/>
    </source>
</evidence>
<dbReference type="HOGENOM" id="CLU_007884_2_2_1"/>
<evidence type="ECO:0000256" key="2">
    <source>
        <dbReference type="ARBA" id="ARBA00010989"/>
    </source>
</evidence>
<sequence length="415" mass="46150">MEHQNRVFDVIVVGAGIMGSSAAYHLAKCSQNVLLLEQFDFLHQRGSSHGESRTLRLTYPEPYYPGMVHESLDLWEQAQLESGLRVFTETRHLDLGPVENRSLGAVIEVCRAKSMAHQLLDSKQVGELFQQVFDLPENWVGLVTKGGFIKPTKAVSMFQSLAMRRGAILKDNTEVLDIERESRGGGGGGGVRVISTKGMFTSKKCVVTVGAWASRLAKRVSGIELPIRPLHTTVGYWRVRPEFWPEFLPENGFPTFACYDKDYIYGTPMSEFPGLVKIALHGGYACDPDTRECTPDLASLEKVVGPWVRALFRDRVEAEKPALGQACMYSMTPDEDFVIDFFGGDFGKDVVLASGFSGHGFKMAPVVARVVTDLVLKGEAEGVELDYFKMRRFEDNPKGNPKVFEDQVSSYLESN</sequence>
<evidence type="ECO:0000256" key="1">
    <source>
        <dbReference type="ARBA" id="ARBA00001974"/>
    </source>
</evidence>
<proteinExistence type="inferred from homology"/>
<dbReference type="AlphaFoldDB" id="W1PQY5"/>
<dbReference type="EMBL" id="KI392614">
    <property type="protein sequence ID" value="ERN12452.1"/>
    <property type="molecule type" value="Genomic_DNA"/>
</dbReference>
<comment type="similarity">
    <text evidence="2">Belongs to the MSOX/MTOX family.</text>
</comment>
<dbReference type="SUPFAM" id="SSF51905">
    <property type="entry name" value="FAD/NAD(P)-binding domain"/>
    <property type="match status" value="1"/>
</dbReference>
<dbReference type="GO" id="GO:0008115">
    <property type="term" value="F:sarcosine oxidase activity"/>
    <property type="evidence" value="ECO:0000318"/>
    <property type="project" value="GO_Central"/>
</dbReference>
<dbReference type="Gene3D" id="3.30.9.10">
    <property type="entry name" value="D-Amino Acid Oxidase, subunit A, domain 2"/>
    <property type="match status" value="1"/>
</dbReference>
<evidence type="ECO:0000256" key="3">
    <source>
        <dbReference type="ARBA" id="ARBA00022630"/>
    </source>
</evidence>
<gene>
    <name evidence="7" type="ORF">AMTR_s00025p00148550</name>
</gene>